<sequence>MRVSTLWSAVKRRLRRELAARLPSRMAPGDTGASASARTAQISVVIPVYNALPYLEELLESLSHQDLDPELFEVIAVDDGSTDRSGDVLEAYAQSHPNCRVIHQPNSGWPGQPRNVGIDVSQAPYVFFCDADDVLGSESLRRMLDFARKHDVDVLVPKMVGVGGRVVQGAVYRKTVVDAELRQVLATLSPQKLVRRSLLDTHAIRFPEGKVRLEDGIFLSQCYLRARRVSVAADYDYYFLRTRADRTNISSRRTVPRRYMNSVEQIARTLLDKELNPKASPLWVLDLYRRKCLRTYDPERFRSMSGRTRKQWVMLHAEFAEKYIPRDLEAQLPPDMRQRAELVRNRDVAGLMQLAAR</sequence>
<gene>
    <name evidence="3" type="ORF">D477_009975</name>
</gene>
<feature type="domain" description="TarS/TarP linker" evidence="2">
    <location>
        <begin position="256"/>
        <end position="355"/>
    </location>
</feature>
<reference evidence="3" key="1">
    <citation type="journal article" date="2013" name="Genome Announc.">
        <title>Draft Genome Sequence of Arthrobacter crystallopoietes Strain BAB-32, Revealing Genes for Bioremediation.</title>
        <authorList>
            <person name="Joshi M.N."/>
            <person name="Pandit A.S."/>
            <person name="Sharma A."/>
            <person name="Pandya R.V."/>
            <person name="Desai S.M."/>
            <person name="Saxena A.K."/>
            <person name="Bagatharia S.B."/>
        </authorList>
    </citation>
    <scope>NUCLEOTIDE SEQUENCE [LARGE SCALE GENOMIC DNA]</scope>
    <source>
        <strain evidence="3">BAB-32</strain>
    </source>
</reference>
<evidence type="ECO:0000259" key="1">
    <source>
        <dbReference type="Pfam" id="PF00535"/>
    </source>
</evidence>
<dbReference type="Pfam" id="PF22181">
    <property type="entry name" value="TarS_linker"/>
    <property type="match status" value="1"/>
</dbReference>
<keyword evidence="4" id="KW-1185">Reference proteome</keyword>
<organism evidence="3 4">
    <name type="scientific">Arthrobacter crystallopoietes BAB-32</name>
    <dbReference type="NCBI Taxonomy" id="1246476"/>
    <lineage>
        <taxon>Bacteria</taxon>
        <taxon>Bacillati</taxon>
        <taxon>Actinomycetota</taxon>
        <taxon>Actinomycetes</taxon>
        <taxon>Micrococcales</taxon>
        <taxon>Micrococcaceae</taxon>
        <taxon>Crystallibacter</taxon>
    </lineage>
</organism>
<dbReference type="PANTHER" id="PTHR22916:SF3">
    <property type="entry name" value="UDP-GLCNAC:BETAGAL BETA-1,3-N-ACETYLGLUCOSAMINYLTRANSFERASE-LIKE PROTEIN 1"/>
    <property type="match status" value="1"/>
</dbReference>
<dbReference type="Gene3D" id="3.90.550.10">
    <property type="entry name" value="Spore Coat Polysaccharide Biosynthesis Protein SpsA, Chain A"/>
    <property type="match status" value="1"/>
</dbReference>
<accession>N1V2T7</accession>
<dbReference type="GO" id="GO:0016758">
    <property type="term" value="F:hexosyltransferase activity"/>
    <property type="evidence" value="ECO:0007669"/>
    <property type="project" value="UniProtKB-ARBA"/>
</dbReference>
<evidence type="ECO:0000313" key="4">
    <source>
        <dbReference type="Proteomes" id="UP000010729"/>
    </source>
</evidence>
<dbReference type="InterPro" id="IPR029044">
    <property type="entry name" value="Nucleotide-diphossugar_trans"/>
</dbReference>
<dbReference type="Proteomes" id="UP000010729">
    <property type="component" value="Unassembled WGS sequence"/>
</dbReference>
<evidence type="ECO:0000259" key="2">
    <source>
        <dbReference type="Pfam" id="PF22181"/>
    </source>
</evidence>
<dbReference type="AlphaFoldDB" id="N1V2T7"/>
<dbReference type="PANTHER" id="PTHR22916">
    <property type="entry name" value="GLYCOSYLTRANSFERASE"/>
    <property type="match status" value="1"/>
</dbReference>
<proteinExistence type="predicted"/>
<dbReference type="EMBL" id="ANPE02000118">
    <property type="protein sequence ID" value="EMY34372.1"/>
    <property type="molecule type" value="Genomic_DNA"/>
</dbReference>
<protein>
    <submittedName>
        <fullName evidence="3">TarQ</fullName>
    </submittedName>
</protein>
<dbReference type="SUPFAM" id="SSF53448">
    <property type="entry name" value="Nucleotide-diphospho-sugar transferases"/>
    <property type="match status" value="1"/>
</dbReference>
<name>N1V2T7_9MICC</name>
<dbReference type="InterPro" id="IPR001173">
    <property type="entry name" value="Glyco_trans_2-like"/>
</dbReference>
<dbReference type="CDD" id="cd00761">
    <property type="entry name" value="Glyco_tranf_GTA_type"/>
    <property type="match status" value="1"/>
</dbReference>
<comment type="caution">
    <text evidence="3">The sequence shown here is derived from an EMBL/GenBank/DDBJ whole genome shotgun (WGS) entry which is preliminary data.</text>
</comment>
<evidence type="ECO:0000313" key="3">
    <source>
        <dbReference type="EMBL" id="EMY34372.1"/>
    </source>
</evidence>
<dbReference type="RefSeq" id="WP_005268834.1">
    <property type="nucleotide sequence ID" value="NZ_ANPE02000118.1"/>
</dbReference>
<feature type="domain" description="Glycosyltransferase 2-like" evidence="1">
    <location>
        <begin position="43"/>
        <end position="170"/>
    </location>
</feature>
<dbReference type="InterPro" id="IPR054028">
    <property type="entry name" value="TarS/TarP_linker"/>
</dbReference>
<dbReference type="OrthoDB" id="3171021at2"/>
<dbReference type="Pfam" id="PF00535">
    <property type="entry name" value="Glycos_transf_2"/>
    <property type="match status" value="1"/>
</dbReference>